<evidence type="ECO:0000259" key="1">
    <source>
        <dbReference type="Pfam" id="PF00535"/>
    </source>
</evidence>
<proteinExistence type="predicted"/>
<dbReference type="Gene3D" id="3.90.550.10">
    <property type="entry name" value="Spore Coat Polysaccharide Biosynthesis Protein SpsA, Chain A"/>
    <property type="match status" value="1"/>
</dbReference>
<feature type="domain" description="Glycosyltransferase 2-like" evidence="1">
    <location>
        <begin position="4"/>
        <end position="126"/>
    </location>
</feature>
<dbReference type="CDD" id="cd00761">
    <property type="entry name" value="Glyco_tranf_GTA_type"/>
    <property type="match status" value="1"/>
</dbReference>
<protein>
    <submittedName>
        <fullName evidence="2">Putative glycosyl transferase</fullName>
    </submittedName>
</protein>
<dbReference type="InterPro" id="IPR029044">
    <property type="entry name" value="Nucleotide-diphossugar_trans"/>
</dbReference>
<dbReference type="InterPro" id="IPR001173">
    <property type="entry name" value="Glyco_trans_2-like"/>
</dbReference>
<reference evidence="2" key="1">
    <citation type="journal article" date="2011" name="PLoS ONE">
        <title>Variation in tropical reef symbiont metagenomes defined by secondary metabolism.</title>
        <authorList>
            <person name="Donia M.S."/>
            <person name="Fricke W.F."/>
            <person name="Ravel J."/>
            <person name="Schmidt E.W."/>
        </authorList>
    </citation>
    <scope>NUCLEOTIDE SEQUENCE</scope>
</reference>
<name>G0XS31_PRODI</name>
<accession>G0XS31</accession>
<evidence type="ECO:0000313" key="2">
    <source>
        <dbReference type="EMBL" id="AEH57199.1"/>
    </source>
</evidence>
<sequence>MRFSLIVATLNRVQETERLFRSLAAQSYKNFEVIIVDQNPDNRLESLVSSYQQTFPILHLKQAQKGLSRARNKGRFHIKGDLVAFPDDDSVYPPEVLGNVADFLKTNSTWDGVIARIYDLDTDQNAFEFCGGDDESQAVDYTKAYTVGITHAMFFRAPVVQQIAFDESMGPGAGTPWGAAEDADYLFKCLDAGYQFYYNSQLYVRHPSPSKKHNFWERIQREYSYGLGNGHLLGKHDLPSSLIQSALSSGYQHTLLEITKGNFRRAAYFLMWGLGSSMGYRAGRKK</sequence>
<dbReference type="EMBL" id="HQ407366">
    <property type="protein sequence ID" value="AEH57199.1"/>
    <property type="molecule type" value="Genomic_DNA"/>
</dbReference>
<dbReference type="PANTHER" id="PTHR43685:SF2">
    <property type="entry name" value="GLYCOSYLTRANSFERASE 2-LIKE DOMAIN-CONTAINING PROTEIN"/>
    <property type="match status" value="1"/>
</dbReference>
<dbReference type="GO" id="GO:0016740">
    <property type="term" value="F:transferase activity"/>
    <property type="evidence" value="ECO:0007669"/>
    <property type="project" value="UniProtKB-KW"/>
</dbReference>
<dbReference type="SUPFAM" id="SSF53448">
    <property type="entry name" value="Nucleotide-diphospho-sugar transferases"/>
    <property type="match status" value="1"/>
</dbReference>
<dbReference type="PANTHER" id="PTHR43685">
    <property type="entry name" value="GLYCOSYLTRANSFERASE"/>
    <property type="match status" value="1"/>
</dbReference>
<dbReference type="InterPro" id="IPR050834">
    <property type="entry name" value="Glycosyltransf_2"/>
</dbReference>
<gene>
    <name evidence="2" type="primary">prnI</name>
</gene>
<dbReference type="Pfam" id="PF00535">
    <property type="entry name" value="Glycos_transf_2"/>
    <property type="match status" value="1"/>
</dbReference>
<organism evidence="2">
    <name type="scientific">Prochloron didemni P1-Palau</name>
    <dbReference type="NCBI Taxonomy" id="910450"/>
    <lineage>
        <taxon>Bacteria</taxon>
        <taxon>Bacillati</taxon>
        <taxon>Cyanobacteriota</taxon>
        <taxon>Cyanophyceae</taxon>
        <taxon>Oscillatoriophycideae</taxon>
        <taxon>Chroococcales</taxon>
        <taxon>Prochloraceae</taxon>
        <taxon>Prochloron</taxon>
    </lineage>
</organism>
<dbReference type="AlphaFoldDB" id="G0XS31"/>
<keyword evidence="2" id="KW-0808">Transferase</keyword>